<proteinExistence type="predicted"/>
<reference evidence="1" key="2">
    <citation type="submission" date="2013-03" db="EMBL/GenBank/DDBJ databases">
        <title>The Genome Sequence of Oribacterium sp. ACB1.</title>
        <authorList>
            <consortium name="The Broad Institute Genomics Platform"/>
            <consortium name="The Broad Institute Genome Sequencing Center for Infectious Disease"/>
            <person name="Earl A."/>
            <person name="Ward D."/>
            <person name="Feldgarden M."/>
            <person name="Gevers D."/>
            <person name="Sizova M."/>
            <person name="Hazen A."/>
            <person name="Epstein S."/>
            <person name="Walker B."/>
            <person name="Young S."/>
            <person name="Zeng Q."/>
            <person name="Gargeya S."/>
            <person name="Fitzgerald M."/>
            <person name="Haas B."/>
            <person name="Abouelleil A."/>
            <person name="Allen A.W."/>
            <person name="Alvarado L."/>
            <person name="Arachchi H.M."/>
            <person name="Berlin A.M."/>
            <person name="Chapman S.B."/>
            <person name="Gainer-Dewar J."/>
            <person name="Goldberg J."/>
            <person name="Griggs A."/>
            <person name="Gujja S."/>
            <person name="Hansen M."/>
            <person name="Howarth C."/>
            <person name="Imamovic A."/>
            <person name="Ireland A."/>
            <person name="Larimer J."/>
            <person name="McCowan C."/>
            <person name="Murphy C."/>
            <person name="Pearson M."/>
            <person name="Poon T.W."/>
            <person name="Priest M."/>
            <person name="Roberts A."/>
            <person name="Saif S."/>
            <person name="Shea T."/>
            <person name="Sisk P."/>
            <person name="Sykes S."/>
            <person name="Wortman J."/>
            <person name="Nusbaum C."/>
            <person name="Birren B."/>
        </authorList>
    </citation>
    <scope>NUCLEOTIDE SEQUENCE [LARGE SCALE GENOMIC DNA]</scope>
    <source>
        <strain evidence="1">ACB1</strain>
    </source>
</reference>
<dbReference type="AlphaFoldDB" id="G9WL62"/>
<evidence type="ECO:0000313" key="1">
    <source>
        <dbReference type="EMBL" id="EHL12988.1"/>
    </source>
</evidence>
<dbReference type="Proteomes" id="UP000018461">
    <property type="component" value="Unassembled WGS sequence"/>
</dbReference>
<dbReference type="RefSeq" id="WP_009535941.1">
    <property type="nucleotide sequence ID" value="NZ_KE148313.1"/>
</dbReference>
<name>G9WL62_9FIRM</name>
<dbReference type="EMBL" id="AFZC02000004">
    <property type="protein sequence ID" value="EHL12988.1"/>
    <property type="molecule type" value="Genomic_DNA"/>
</dbReference>
<reference evidence="1" key="1">
    <citation type="submission" date="2011-08" db="EMBL/GenBank/DDBJ databases">
        <authorList>
            <consortium name="The Broad Institute Genome Sequencing Platform"/>
            <person name="Earl A."/>
            <person name="Ward D."/>
            <person name="Feldgarden M."/>
            <person name="Gevers D."/>
            <person name="Sizova M."/>
            <person name="Hazen A."/>
            <person name="Epstein S."/>
            <person name="Young S.K."/>
            <person name="Zeng Q."/>
            <person name="Gargeya S."/>
            <person name="Fitzgerald M."/>
            <person name="Haas B."/>
            <person name="Abouelleil A."/>
            <person name="Alvarado L."/>
            <person name="Arachchi H.M."/>
            <person name="Berlin A."/>
            <person name="Brown A."/>
            <person name="Chapman S.B."/>
            <person name="Chen Z."/>
            <person name="Dunbar C."/>
            <person name="Freedman E."/>
            <person name="Gearin G."/>
            <person name="Gellesch M."/>
            <person name="Goldberg J."/>
            <person name="Griggs A."/>
            <person name="Gujja S."/>
            <person name="Heiman D."/>
            <person name="Howarth C."/>
            <person name="Larson L."/>
            <person name="Lui A."/>
            <person name="MacDonald P.J.P."/>
            <person name="Montmayeur A."/>
            <person name="Murphy C."/>
            <person name="Neiman D."/>
            <person name="Pearson M."/>
            <person name="Priest M."/>
            <person name="Roberts A."/>
            <person name="Saif S."/>
            <person name="Shea T."/>
            <person name="Shenoy N."/>
            <person name="Sisk P."/>
            <person name="Stolte C."/>
            <person name="Sykes S."/>
            <person name="Wortman J."/>
            <person name="Nusbaum C."/>
            <person name="Birren B."/>
        </authorList>
    </citation>
    <scope>NUCLEOTIDE SEQUENCE</scope>
    <source>
        <strain evidence="1">ACB1</strain>
    </source>
</reference>
<accession>G9WL62</accession>
<organism evidence="1 2">
    <name type="scientific">Oribacterium parvum ACB1</name>
    <dbReference type="NCBI Taxonomy" id="796943"/>
    <lineage>
        <taxon>Bacteria</taxon>
        <taxon>Bacillati</taxon>
        <taxon>Bacillota</taxon>
        <taxon>Clostridia</taxon>
        <taxon>Lachnospirales</taxon>
        <taxon>Lachnospiraceae</taxon>
        <taxon>Oribacterium</taxon>
    </lineage>
</organism>
<sequence length="148" mass="17093">METKHSDEFLSNKEWLQTALSSEKVILRGISALEYLQLFPGYIGEKNIEVYSLTEGQYSNIQYSIVNSFDGIEYLDDGIVLCSTLEQTIKDFIRDYDTSDTHVLVEALGNYYYFNNFTFDKLIVDTDQVLFDEVKEWAIGFVQGANYD</sequence>
<gene>
    <name evidence="1" type="ORF">HMPREF9625_02119</name>
</gene>
<dbReference type="STRING" id="796943.HMPREF9625_02119"/>
<comment type="caution">
    <text evidence="1">The sequence shown here is derived from an EMBL/GenBank/DDBJ whole genome shotgun (WGS) entry which is preliminary data.</text>
</comment>
<protein>
    <submittedName>
        <fullName evidence="1">Uncharacterized protein</fullName>
    </submittedName>
</protein>
<dbReference type="PATRIC" id="fig|796943.3.peg.477"/>
<dbReference type="HOGENOM" id="CLU_1756985_0_0_9"/>
<keyword evidence="2" id="KW-1185">Reference proteome</keyword>
<evidence type="ECO:0000313" key="2">
    <source>
        <dbReference type="Proteomes" id="UP000018461"/>
    </source>
</evidence>